<evidence type="ECO:0000313" key="2">
    <source>
        <dbReference type="EMBL" id="KAF1957102.1"/>
    </source>
</evidence>
<name>A0A6A5TZQ8_9PLEO</name>
<proteinExistence type="predicted"/>
<keyword evidence="3" id="KW-1185">Reference proteome</keyword>
<dbReference type="EMBL" id="ML976990">
    <property type="protein sequence ID" value="KAF1957102.1"/>
    <property type="molecule type" value="Genomic_DNA"/>
</dbReference>
<evidence type="ECO:0000313" key="3">
    <source>
        <dbReference type="Proteomes" id="UP000800035"/>
    </source>
</evidence>
<dbReference type="Proteomes" id="UP000800035">
    <property type="component" value="Unassembled WGS sequence"/>
</dbReference>
<feature type="compositionally biased region" description="Basic residues" evidence="1">
    <location>
        <begin position="266"/>
        <end position="282"/>
    </location>
</feature>
<sequence>MAPRRAHPESKHLLYAPASRLLRALINNLSSVLGPNHYPTYHTYISDIFHAFNPTMCAQAHAHLTTLIGKTMDNRDPLAAPLHANAVSHGGGVQDLTSFLNAYEHDGKVLYGENDLVMAVRTAKLRLKKWLREEFPDAIFLHKDLVKVLVGMGEQVVEFSVRSVEMPVGEMDGTEVKLLRETYAEMNGRYFKGLLGLRRYTVLAEAGDILGPEWGLLEIGGGGGNVGEVTREDVDALWRSAEESIVELQPMVPPVQDRAVKSQRGGARRGARGRSGRGRGRGRGNVAQAARRLCPTPAFSAGNLSVSTST</sequence>
<gene>
    <name evidence="2" type="ORF">CC80DRAFT_504188</name>
</gene>
<accession>A0A6A5TZQ8</accession>
<dbReference type="AlphaFoldDB" id="A0A6A5TZQ8"/>
<protein>
    <submittedName>
        <fullName evidence="2">Uncharacterized protein</fullName>
    </submittedName>
</protein>
<feature type="region of interest" description="Disordered" evidence="1">
    <location>
        <begin position="257"/>
        <end position="292"/>
    </location>
</feature>
<organism evidence="2 3">
    <name type="scientific">Byssothecium circinans</name>
    <dbReference type="NCBI Taxonomy" id="147558"/>
    <lineage>
        <taxon>Eukaryota</taxon>
        <taxon>Fungi</taxon>
        <taxon>Dikarya</taxon>
        <taxon>Ascomycota</taxon>
        <taxon>Pezizomycotina</taxon>
        <taxon>Dothideomycetes</taxon>
        <taxon>Pleosporomycetidae</taxon>
        <taxon>Pleosporales</taxon>
        <taxon>Massarineae</taxon>
        <taxon>Massarinaceae</taxon>
        <taxon>Byssothecium</taxon>
    </lineage>
</organism>
<evidence type="ECO:0000256" key="1">
    <source>
        <dbReference type="SAM" id="MobiDB-lite"/>
    </source>
</evidence>
<reference evidence="2" key="1">
    <citation type="journal article" date="2020" name="Stud. Mycol.">
        <title>101 Dothideomycetes genomes: a test case for predicting lifestyles and emergence of pathogens.</title>
        <authorList>
            <person name="Haridas S."/>
            <person name="Albert R."/>
            <person name="Binder M."/>
            <person name="Bloem J."/>
            <person name="Labutti K."/>
            <person name="Salamov A."/>
            <person name="Andreopoulos B."/>
            <person name="Baker S."/>
            <person name="Barry K."/>
            <person name="Bills G."/>
            <person name="Bluhm B."/>
            <person name="Cannon C."/>
            <person name="Castanera R."/>
            <person name="Culley D."/>
            <person name="Daum C."/>
            <person name="Ezra D."/>
            <person name="Gonzalez J."/>
            <person name="Henrissat B."/>
            <person name="Kuo A."/>
            <person name="Liang C."/>
            <person name="Lipzen A."/>
            <person name="Lutzoni F."/>
            <person name="Magnuson J."/>
            <person name="Mondo S."/>
            <person name="Nolan M."/>
            <person name="Ohm R."/>
            <person name="Pangilinan J."/>
            <person name="Park H.-J."/>
            <person name="Ramirez L."/>
            <person name="Alfaro M."/>
            <person name="Sun H."/>
            <person name="Tritt A."/>
            <person name="Yoshinaga Y."/>
            <person name="Zwiers L.-H."/>
            <person name="Turgeon B."/>
            <person name="Goodwin S."/>
            <person name="Spatafora J."/>
            <person name="Crous P."/>
            <person name="Grigoriev I."/>
        </authorList>
    </citation>
    <scope>NUCLEOTIDE SEQUENCE</scope>
    <source>
        <strain evidence="2">CBS 675.92</strain>
    </source>
</reference>